<comment type="similarity">
    <text evidence="1">Belongs to the LysR transcriptional regulatory family.</text>
</comment>
<dbReference type="SUPFAM" id="SSF46785">
    <property type="entry name" value="Winged helix' DNA-binding domain"/>
    <property type="match status" value="1"/>
</dbReference>
<dbReference type="EMBL" id="CP123584">
    <property type="protein sequence ID" value="WZK90024.1"/>
    <property type="molecule type" value="Genomic_DNA"/>
</dbReference>
<dbReference type="InterPro" id="IPR058163">
    <property type="entry name" value="LysR-type_TF_proteobact-type"/>
</dbReference>
<name>A0ABZ2XXG1_9RHOB</name>
<sequence length="313" mass="34683">MSYLDNIRTFVRVYELGSMSAAGRDLRISPAVTSARISQLEDYLGVRLFQRTTRNLTPTEQGQAFYGGAVAVLESVDEAEAKVMNLTDAPRGSLFVAAPLGVGRRLVAPQAPAFLSEYPEISLRLRLSDRVVDLTTEGLDLAFFLGQPEDSTLRIRKIADCRRVLVAAPDYVKRRGMPESGEDLVRQKHDCLSLRYPGASEFQWMLDTSDGPKRFAVTGRCECDDGDVLTDWALAGQGVALKPVFEVADHLTAGRLIPVAQATLPVSVQMACLYTHRRHQDPKTRLFMDFMTERMARTVKDAEAVTETLLSNP</sequence>
<protein>
    <submittedName>
        <fullName evidence="6">LysR family transcriptional regulator</fullName>
    </submittedName>
</protein>
<feature type="domain" description="HTH lysR-type" evidence="5">
    <location>
        <begin position="1"/>
        <end position="59"/>
    </location>
</feature>
<reference evidence="6 7" key="1">
    <citation type="submission" date="2023-04" db="EMBL/GenBank/DDBJ databases">
        <title>Complete genome sequence of Alisedimentitalea scapharcae.</title>
        <authorList>
            <person name="Rong J.-C."/>
            <person name="Yi M.-L."/>
            <person name="Zhao Q."/>
        </authorList>
    </citation>
    <scope>NUCLEOTIDE SEQUENCE [LARGE SCALE GENOMIC DNA]</scope>
    <source>
        <strain evidence="6 7">KCTC 42119</strain>
    </source>
</reference>
<evidence type="ECO:0000256" key="1">
    <source>
        <dbReference type="ARBA" id="ARBA00009437"/>
    </source>
</evidence>
<evidence type="ECO:0000313" key="7">
    <source>
        <dbReference type="Proteomes" id="UP001623232"/>
    </source>
</evidence>
<dbReference type="PROSITE" id="PS50931">
    <property type="entry name" value="HTH_LYSR"/>
    <property type="match status" value="1"/>
</dbReference>
<evidence type="ECO:0000256" key="4">
    <source>
        <dbReference type="ARBA" id="ARBA00023163"/>
    </source>
</evidence>
<evidence type="ECO:0000256" key="2">
    <source>
        <dbReference type="ARBA" id="ARBA00023015"/>
    </source>
</evidence>
<dbReference type="InterPro" id="IPR000847">
    <property type="entry name" value="LysR_HTH_N"/>
</dbReference>
<accession>A0ABZ2XXG1</accession>
<dbReference type="RefSeq" id="WP_406648531.1">
    <property type="nucleotide sequence ID" value="NZ_CP123584.1"/>
</dbReference>
<organism evidence="6 7">
    <name type="scientific">Aliisedimentitalea scapharcae</name>
    <dbReference type="NCBI Taxonomy" id="1524259"/>
    <lineage>
        <taxon>Bacteria</taxon>
        <taxon>Pseudomonadati</taxon>
        <taxon>Pseudomonadota</taxon>
        <taxon>Alphaproteobacteria</taxon>
        <taxon>Rhodobacterales</taxon>
        <taxon>Roseobacteraceae</taxon>
        <taxon>Aliisedimentitalea</taxon>
    </lineage>
</organism>
<dbReference type="Gene3D" id="3.40.190.290">
    <property type="match status" value="1"/>
</dbReference>
<keyword evidence="2" id="KW-0805">Transcription regulation</keyword>
<dbReference type="InterPro" id="IPR036390">
    <property type="entry name" value="WH_DNA-bd_sf"/>
</dbReference>
<evidence type="ECO:0000313" key="6">
    <source>
        <dbReference type="EMBL" id="WZK90024.1"/>
    </source>
</evidence>
<dbReference type="PANTHER" id="PTHR30537">
    <property type="entry name" value="HTH-TYPE TRANSCRIPTIONAL REGULATOR"/>
    <property type="match status" value="1"/>
</dbReference>
<dbReference type="Pfam" id="PF03466">
    <property type="entry name" value="LysR_substrate"/>
    <property type="match status" value="1"/>
</dbReference>
<keyword evidence="7" id="KW-1185">Reference proteome</keyword>
<dbReference type="InterPro" id="IPR005119">
    <property type="entry name" value="LysR_subst-bd"/>
</dbReference>
<gene>
    <name evidence="6" type="ORF">QEZ52_05620</name>
</gene>
<dbReference type="InterPro" id="IPR036388">
    <property type="entry name" value="WH-like_DNA-bd_sf"/>
</dbReference>
<dbReference type="Gene3D" id="1.10.10.10">
    <property type="entry name" value="Winged helix-like DNA-binding domain superfamily/Winged helix DNA-binding domain"/>
    <property type="match status" value="1"/>
</dbReference>
<dbReference type="CDD" id="cd08422">
    <property type="entry name" value="PBP2_CrgA_like"/>
    <property type="match status" value="1"/>
</dbReference>
<keyword evidence="3" id="KW-0238">DNA-binding</keyword>
<dbReference type="PANTHER" id="PTHR30537:SF5">
    <property type="entry name" value="HTH-TYPE TRANSCRIPTIONAL ACTIVATOR TTDR-RELATED"/>
    <property type="match status" value="1"/>
</dbReference>
<dbReference type="Proteomes" id="UP001623232">
    <property type="component" value="Chromosome"/>
</dbReference>
<dbReference type="SUPFAM" id="SSF53850">
    <property type="entry name" value="Periplasmic binding protein-like II"/>
    <property type="match status" value="1"/>
</dbReference>
<dbReference type="Pfam" id="PF00126">
    <property type="entry name" value="HTH_1"/>
    <property type="match status" value="1"/>
</dbReference>
<evidence type="ECO:0000259" key="5">
    <source>
        <dbReference type="PROSITE" id="PS50931"/>
    </source>
</evidence>
<proteinExistence type="inferred from homology"/>
<keyword evidence="4" id="KW-0804">Transcription</keyword>
<evidence type="ECO:0000256" key="3">
    <source>
        <dbReference type="ARBA" id="ARBA00023125"/>
    </source>
</evidence>